<dbReference type="InterPro" id="IPR008991">
    <property type="entry name" value="Translation_prot_SH3-like_sf"/>
</dbReference>
<dbReference type="SUPFAM" id="SSF82679">
    <property type="entry name" value="N-utilization substance G protein NusG, N-terminal domain"/>
    <property type="match status" value="1"/>
</dbReference>
<dbReference type="PANTHER" id="PTHR30265">
    <property type="entry name" value="RHO-INTERACTING TRANSCRIPTION TERMINATION FACTOR NUSG"/>
    <property type="match status" value="1"/>
</dbReference>
<keyword evidence="1" id="KW-0889">Transcription antitermination</keyword>
<dbReference type="SUPFAM" id="SSF50104">
    <property type="entry name" value="Translation proteins SH3-like domain"/>
    <property type="match status" value="1"/>
</dbReference>
<dbReference type="CDD" id="cd06091">
    <property type="entry name" value="KOW_NusG"/>
    <property type="match status" value="1"/>
</dbReference>
<dbReference type="InterPro" id="IPR006645">
    <property type="entry name" value="NGN-like_dom"/>
</dbReference>
<dbReference type="GO" id="GO:0031564">
    <property type="term" value="P:transcription antitermination"/>
    <property type="evidence" value="ECO:0007669"/>
    <property type="project" value="UniProtKB-KW"/>
</dbReference>
<name>A0A0E4FYA3_9BRAD</name>
<keyword evidence="3" id="KW-0804">Transcription</keyword>
<protein>
    <recommendedName>
        <fullName evidence="4">KOW domain-containing protein</fullName>
    </recommendedName>
</protein>
<dbReference type="InterPro" id="IPR043425">
    <property type="entry name" value="NusG-like"/>
</dbReference>
<dbReference type="Proteomes" id="UP000063308">
    <property type="component" value="Chromosome"/>
</dbReference>
<evidence type="ECO:0000313" key="5">
    <source>
        <dbReference type="EMBL" id="BAR61784.1"/>
    </source>
</evidence>
<proteinExistence type="predicted"/>
<keyword evidence="2" id="KW-0805">Transcription regulation</keyword>
<sequence length="199" mass="22668">MNMQSRIADFRNGVAARGLTAPEVMHWHLLDVYPGREQKVMRWFRYYGIDGYYPIEISFVRRGVGGSARRPHLGRRVVRPLVPGLIFVPNYERVPVLPDVVGFHHVGDCLARLSVGDMATLRDIEAYLNTPRSERRHRGKLSIGEMVRVVDGPFAEFIGRIERLDSKGRLTVLIDAFKRSVSLQMNEMQIEPIASTPRG</sequence>
<gene>
    <name evidence="5" type="ORF">NK6_8635</name>
</gene>
<accession>A0A0E4FYA3</accession>
<evidence type="ECO:0000313" key="6">
    <source>
        <dbReference type="Proteomes" id="UP000063308"/>
    </source>
</evidence>
<dbReference type="InterPro" id="IPR005824">
    <property type="entry name" value="KOW"/>
</dbReference>
<evidence type="ECO:0000256" key="3">
    <source>
        <dbReference type="ARBA" id="ARBA00023163"/>
    </source>
</evidence>
<evidence type="ECO:0000256" key="2">
    <source>
        <dbReference type="ARBA" id="ARBA00023015"/>
    </source>
</evidence>
<dbReference type="Pfam" id="PF00467">
    <property type="entry name" value="KOW"/>
    <property type="match status" value="1"/>
</dbReference>
<dbReference type="GO" id="GO:0006354">
    <property type="term" value="P:DNA-templated transcription elongation"/>
    <property type="evidence" value="ECO:0007669"/>
    <property type="project" value="InterPro"/>
</dbReference>
<evidence type="ECO:0000256" key="1">
    <source>
        <dbReference type="ARBA" id="ARBA00022814"/>
    </source>
</evidence>
<feature type="domain" description="KOW" evidence="4">
    <location>
        <begin position="140"/>
        <end position="167"/>
    </location>
</feature>
<dbReference type="Pfam" id="PF02357">
    <property type="entry name" value="NusG"/>
    <property type="match status" value="1"/>
</dbReference>
<dbReference type="PANTHER" id="PTHR30265:SF4">
    <property type="entry name" value="KOW MOTIF FAMILY PROTEIN, EXPRESSED"/>
    <property type="match status" value="1"/>
</dbReference>
<organism evidence="5 6">
    <name type="scientific">Bradyrhizobium diazoefficiens</name>
    <dbReference type="NCBI Taxonomy" id="1355477"/>
    <lineage>
        <taxon>Bacteria</taxon>
        <taxon>Pseudomonadati</taxon>
        <taxon>Pseudomonadota</taxon>
        <taxon>Alphaproteobacteria</taxon>
        <taxon>Hyphomicrobiales</taxon>
        <taxon>Nitrobacteraceae</taxon>
        <taxon>Bradyrhizobium</taxon>
    </lineage>
</organism>
<dbReference type="AlphaFoldDB" id="A0A0E4FYA3"/>
<dbReference type="EMBL" id="AP014685">
    <property type="protein sequence ID" value="BAR61784.1"/>
    <property type="molecule type" value="Genomic_DNA"/>
</dbReference>
<dbReference type="InterPro" id="IPR036735">
    <property type="entry name" value="NGN_dom_sf"/>
</dbReference>
<reference evidence="5 6" key="1">
    <citation type="submission" date="2014-11" db="EMBL/GenBank/DDBJ databases">
        <title>Symbiosis island explosion on the genome of extra-slow-growing strains of soybean bradyrhizobia with massive insertion sequences.</title>
        <authorList>
            <person name="Iida T."/>
            <person name="Minamisawa K."/>
        </authorList>
    </citation>
    <scope>NUCLEOTIDE SEQUENCE [LARGE SCALE GENOMIC DNA]</scope>
    <source>
        <strain evidence="5 6">NK6</strain>
    </source>
</reference>
<evidence type="ECO:0000259" key="4">
    <source>
        <dbReference type="SMART" id="SM00739"/>
    </source>
</evidence>
<dbReference type="Gene3D" id="3.30.70.940">
    <property type="entry name" value="NusG, N-terminal domain"/>
    <property type="match status" value="1"/>
</dbReference>
<dbReference type="RefSeq" id="WP_082756837.1">
    <property type="nucleotide sequence ID" value="NZ_AP022639.1"/>
</dbReference>
<dbReference type="SMART" id="SM00739">
    <property type="entry name" value="KOW"/>
    <property type="match status" value="1"/>
</dbReference>